<evidence type="ECO:0000256" key="2">
    <source>
        <dbReference type="SAM" id="SignalP"/>
    </source>
</evidence>
<dbReference type="Proteomes" id="UP000010366">
    <property type="component" value="Chromosome"/>
</dbReference>
<organism evidence="3 4">
    <name type="scientific">Chamaesiphon minutus (strain ATCC 27169 / PCC 6605)</name>
    <dbReference type="NCBI Taxonomy" id="1173020"/>
    <lineage>
        <taxon>Bacteria</taxon>
        <taxon>Bacillati</taxon>
        <taxon>Cyanobacteriota</taxon>
        <taxon>Cyanophyceae</taxon>
        <taxon>Gomontiellales</taxon>
        <taxon>Chamaesiphonaceae</taxon>
        <taxon>Chamaesiphon</taxon>
    </lineage>
</organism>
<evidence type="ECO:0000313" key="4">
    <source>
        <dbReference type="Proteomes" id="UP000010366"/>
    </source>
</evidence>
<protein>
    <recommendedName>
        <fullName evidence="5">Lipoprotein</fullName>
    </recommendedName>
</protein>
<sequence>MKLVTSAIIGLASTGLLLLGACSKEAKTSDSASPDAATPTTETATPAATTSPAMTTAKAEKSEGGKSKGGQVVESGKYHFEFVPEKGSKETHLDLYLQKGDTHEAITNAKVTADVQSPDGKLKTIPLSYDASGKHYAGVVSDKTAGQYQVKVTATIGSEQADGRFNFDR</sequence>
<reference evidence="3 4" key="1">
    <citation type="submission" date="2012-05" db="EMBL/GenBank/DDBJ databases">
        <title>Finished chromosome of genome of Chamaesiphon sp. PCC 6605.</title>
        <authorList>
            <consortium name="US DOE Joint Genome Institute"/>
            <person name="Gugger M."/>
            <person name="Coursin T."/>
            <person name="Rippka R."/>
            <person name="Tandeau De Marsac N."/>
            <person name="Huntemann M."/>
            <person name="Wei C.-L."/>
            <person name="Han J."/>
            <person name="Detter J.C."/>
            <person name="Han C."/>
            <person name="Tapia R."/>
            <person name="Chen A."/>
            <person name="Kyrpides N."/>
            <person name="Mavromatis K."/>
            <person name="Markowitz V."/>
            <person name="Szeto E."/>
            <person name="Ivanova N."/>
            <person name="Pagani I."/>
            <person name="Pati A."/>
            <person name="Goodwin L."/>
            <person name="Nordberg H.P."/>
            <person name="Cantor M.N."/>
            <person name="Hua S.X."/>
            <person name="Woyke T."/>
            <person name="Kerfeld C.A."/>
        </authorList>
    </citation>
    <scope>NUCLEOTIDE SEQUENCE [LARGE SCALE GENOMIC DNA]</scope>
    <source>
        <strain evidence="4">ATCC 27169 / PCC 6605</strain>
    </source>
</reference>
<keyword evidence="2" id="KW-0732">Signal</keyword>
<keyword evidence="4" id="KW-1185">Reference proteome</keyword>
<dbReference type="PROSITE" id="PS51257">
    <property type="entry name" value="PROKAR_LIPOPROTEIN"/>
    <property type="match status" value="1"/>
</dbReference>
<dbReference type="RefSeq" id="WP_015159207.1">
    <property type="nucleotide sequence ID" value="NC_019697.1"/>
</dbReference>
<evidence type="ECO:0000256" key="1">
    <source>
        <dbReference type="SAM" id="MobiDB-lite"/>
    </source>
</evidence>
<feature type="region of interest" description="Disordered" evidence="1">
    <location>
        <begin position="27"/>
        <end position="72"/>
    </location>
</feature>
<dbReference type="OrthoDB" id="563554at2"/>
<dbReference type="AlphaFoldDB" id="K9UDX5"/>
<proteinExistence type="predicted"/>
<dbReference type="HOGENOM" id="CLU_140208_0_0_3"/>
<feature type="signal peptide" evidence="2">
    <location>
        <begin position="1"/>
        <end position="26"/>
    </location>
</feature>
<evidence type="ECO:0000313" key="3">
    <source>
        <dbReference type="EMBL" id="AFY93040.1"/>
    </source>
</evidence>
<dbReference type="eggNOG" id="ENOG5032TVN">
    <property type="taxonomic scope" value="Bacteria"/>
</dbReference>
<dbReference type="KEGG" id="cmp:Cha6605_1933"/>
<dbReference type="EMBL" id="CP003600">
    <property type="protein sequence ID" value="AFY93040.1"/>
    <property type="molecule type" value="Genomic_DNA"/>
</dbReference>
<feature type="compositionally biased region" description="Low complexity" evidence="1">
    <location>
        <begin position="29"/>
        <end position="57"/>
    </location>
</feature>
<gene>
    <name evidence="3" type="ORF">Cha6605_1933</name>
</gene>
<feature type="chain" id="PRO_5003936363" description="Lipoprotein" evidence="2">
    <location>
        <begin position="27"/>
        <end position="169"/>
    </location>
</feature>
<accession>K9UDX5</accession>
<name>K9UDX5_CHAP6</name>
<evidence type="ECO:0008006" key="5">
    <source>
        <dbReference type="Google" id="ProtNLM"/>
    </source>
</evidence>